<dbReference type="InterPro" id="IPR035472">
    <property type="entry name" value="RpiR-like_SIS"/>
</dbReference>
<evidence type="ECO:0000313" key="7">
    <source>
        <dbReference type="Proteomes" id="UP000250642"/>
    </source>
</evidence>
<evidence type="ECO:0000256" key="2">
    <source>
        <dbReference type="ARBA" id="ARBA00023125"/>
    </source>
</evidence>
<evidence type="ECO:0000256" key="3">
    <source>
        <dbReference type="ARBA" id="ARBA00023163"/>
    </source>
</evidence>
<keyword evidence="2" id="KW-0238">DNA-binding</keyword>
<proteinExistence type="predicted"/>
<dbReference type="PROSITE" id="PS51071">
    <property type="entry name" value="HTH_RPIR"/>
    <property type="match status" value="1"/>
</dbReference>
<dbReference type="GO" id="GO:0003677">
    <property type="term" value="F:DNA binding"/>
    <property type="evidence" value="ECO:0007669"/>
    <property type="project" value="UniProtKB-KW"/>
</dbReference>
<evidence type="ECO:0000259" key="5">
    <source>
        <dbReference type="PROSITE" id="PS51464"/>
    </source>
</evidence>
<dbReference type="InterPro" id="IPR047640">
    <property type="entry name" value="RpiR-like"/>
</dbReference>
<name>A0A329QK68_9BACL</name>
<comment type="caution">
    <text evidence="6">The sequence shown here is derived from an EMBL/GenBank/DDBJ whole genome shotgun (WGS) entry which is preliminary data.</text>
</comment>
<dbReference type="CDD" id="cd05013">
    <property type="entry name" value="SIS_RpiR"/>
    <property type="match status" value="1"/>
</dbReference>
<dbReference type="PANTHER" id="PTHR30514">
    <property type="entry name" value="GLUCOKINASE"/>
    <property type="match status" value="1"/>
</dbReference>
<organism evidence="6 7">
    <name type="scientific">Paenibacillus taichungensis</name>
    <dbReference type="NCBI Taxonomy" id="484184"/>
    <lineage>
        <taxon>Bacteria</taxon>
        <taxon>Bacillati</taxon>
        <taxon>Bacillota</taxon>
        <taxon>Bacilli</taxon>
        <taxon>Bacillales</taxon>
        <taxon>Paenibacillaceae</taxon>
        <taxon>Paenibacillus</taxon>
    </lineage>
</organism>
<feature type="domain" description="HTH rpiR-type" evidence="4">
    <location>
        <begin position="29"/>
        <end position="105"/>
    </location>
</feature>
<evidence type="ECO:0000313" key="6">
    <source>
        <dbReference type="EMBL" id="RAW12837.1"/>
    </source>
</evidence>
<protein>
    <submittedName>
        <fullName evidence="6">MurR/RpiR family transcriptional regulator</fullName>
    </submittedName>
</protein>
<dbReference type="InterPro" id="IPR001347">
    <property type="entry name" value="SIS_dom"/>
</dbReference>
<sequence length="293" mass="33405">MNWLLGSRLMRTDYTKVNMFWERGFVMSSSVIDMLQLEYQRFSAKEKEIADYVMRNKSSINNINIRDLAAYTNASMSTITRFCKKVGCSTFVDFKIRLNREVDQPRNQTDFFIRTQQIHNDIINATAEMLDTDRIEQVVQYIKKARKIYVYGLGSSGLSALEFKYRLMRMDIVIDAVTDSHMMIMSASLLGEDDLVIGLSNSGRTLEVSDALNAAKKRGSKVVGITNFDHTPLSEVSDLCIFTPDIGRTGDVHFINSQLAIIYILDVISLLLLEDEHLLHARQQTLKALYSAE</sequence>
<reference evidence="6 7" key="1">
    <citation type="submission" date="2018-04" db="EMBL/GenBank/DDBJ databases">
        <title>Paenibacillus taichungensis Genome sequencing and assembly.</title>
        <authorList>
            <person name="Xu J."/>
            <person name="Rensing C."/>
            <person name="Mazhar H.S."/>
        </authorList>
    </citation>
    <scope>NUCLEOTIDE SEQUENCE [LARGE SCALE GENOMIC DNA]</scope>
    <source>
        <strain evidence="6 7">NC1</strain>
    </source>
</reference>
<dbReference type="SUPFAM" id="SSF53697">
    <property type="entry name" value="SIS domain"/>
    <property type="match status" value="1"/>
</dbReference>
<dbReference type="SUPFAM" id="SSF46689">
    <property type="entry name" value="Homeodomain-like"/>
    <property type="match status" value="1"/>
</dbReference>
<evidence type="ECO:0000256" key="1">
    <source>
        <dbReference type="ARBA" id="ARBA00023015"/>
    </source>
</evidence>
<dbReference type="Proteomes" id="UP000250642">
    <property type="component" value="Unassembled WGS sequence"/>
</dbReference>
<gene>
    <name evidence="6" type="ORF">DC345_21360</name>
</gene>
<dbReference type="InterPro" id="IPR000281">
    <property type="entry name" value="HTH_RpiR"/>
</dbReference>
<dbReference type="AlphaFoldDB" id="A0A329QK68"/>
<dbReference type="Pfam" id="PF01418">
    <property type="entry name" value="HTH_6"/>
    <property type="match status" value="1"/>
</dbReference>
<dbReference type="PANTHER" id="PTHR30514:SF21">
    <property type="entry name" value="RPIR-FAMILY TRANSCRIPTIONAL REGULATOR"/>
    <property type="match status" value="1"/>
</dbReference>
<feature type="domain" description="SIS" evidence="5">
    <location>
        <begin position="138"/>
        <end position="278"/>
    </location>
</feature>
<keyword evidence="3" id="KW-0804">Transcription</keyword>
<dbReference type="EMBL" id="QEVW01000014">
    <property type="protein sequence ID" value="RAW12837.1"/>
    <property type="molecule type" value="Genomic_DNA"/>
</dbReference>
<dbReference type="InterPro" id="IPR046348">
    <property type="entry name" value="SIS_dom_sf"/>
</dbReference>
<keyword evidence="1" id="KW-0805">Transcription regulation</keyword>
<dbReference type="Gene3D" id="3.40.50.10490">
    <property type="entry name" value="Glucose-6-phosphate isomerase like protein, domain 1"/>
    <property type="match status" value="1"/>
</dbReference>
<dbReference type="InterPro" id="IPR036388">
    <property type="entry name" value="WH-like_DNA-bd_sf"/>
</dbReference>
<dbReference type="Gene3D" id="1.10.10.10">
    <property type="entry name" value="Winged helix-like DNA-binding domain superfamily/Winged helix DNA-binding domain"/>
    <property type="match status" value="1"/>
</dbReference>
<dbReference type="GO" id="GO:0097367">
    <property type="term" value="F:carbohydrate derivative binding"/>
    <property type="evidence" value="ECO:0007669"/>
    <property type="project" value="InterPro"/>
</dbReference>
<evidence type="ECO:0000259" key="4">
    <source>
        <dbReference type="PROSITE" id="PS51071"/>
    </source>
</evidence>
<dbReference type="InterPro" id="IPR009057">
    <property type="entry name" value="Homeodomain-like_sf"/>
</dbReference>
<dbReference type="Pfam" id="PF01380">
    <property type="entry name" value="SIS"/>
    <property type="match status" value="1"/>
</dbReference>
<dbReference type="PROSITE" id="PS51464">
    <property type="entry name" value="SIS"/>
    <property type="match status" value="1"/>
</dbReference>
<dbReference type="GO" id="GO:0003700">
    <property type="term" value="F:DNA-binding transcription factor activity"/>
    <property type="evidence" value="ECO:0007669"/>
    <property type="project" value="InterPro"/>
</dbReference>
<dbReference type="GO" id="GO:1901135">
    <property type="term" value="P:carbohydrate derivative metabolic process"/>
    <property type="evidence" value="ECO:0007669"/>
    <property type="project" value="InterPro"/>
</dbReference>
<accession>A0A329QK68</accession>